<dbReference type="EMBL" id="CAADRA010005187">
    <property type="protein sequence ID" value="VFT86710.1"/>
    <property type="molecule type" value="Genomic_DNA"/>
</dbReference>
<protein>
    <submittedName>
        <fullName evidence="2">Aste57867_9831 protein</fullName>
    </submittedName>
</protein>
<reference evidence="2 3" key="1">
    <citation type="submission" date="2019-03" db="EMBL/GenBank/DDBJ databases">
        <authorList>
            <person name="Gaulin E."/>
            <person name="Dumas B."/>
        </authorList>
    </citation>
    <scope>NUCLEOTIDE SEQUENCE [LARGE SCALE GENOMIC DNA]</scope>
    <source>
        <strain evidence="2">CBS 568.67</strain>
    </source>
</reference>
<dbReference type="EMBL" id="VJMH01005166">
    <property type="protein sequence ID" value="KAF0699615.1"/>
    <property type="molecule type" value="Genomic_DNA"/>
</dbReference>
<keyword evidence="3" id="KW-1185">Reference proteome</keyword>
<organism evidence="2 3">
    <name type="scientific">Aphanomyces stellatus</name>
    <dbReference type="NCBI Taxonomy" id="120398"/>
    <lineage>
        <taxon>Eukaryota</taxon>
        <taxon>Sar</taxon>
        <taxon>Stramenopiles</taxon>
        <taxon>Oomycota</taxon>
        <taxon>Saprolegniomycetes</taxon>
        <taxon>Saprolegniales</taxon>
        <taxon>Verrucalvaceae</taxon>
        <taxon>Aphanomyces</taxon>
    </lineage>
</organism>
<reference evidence="1" key="2">
    <citation type="submission" date="2019-06" db="EMBL/GenBank/DDBJ databases">
        <title>Genomics analysis of Aphanomyces spp. identifies a new class of oomycete effector associated with host adaptation.</title>
        <authorList>
            <person name="Gaulin E."/>
        </authorList>
    </citation>
    <scope>NUCLEOTIDE SEQUENCE</scope>
    <source>
        <strain evidence="1">CBS 578.67</strain>
    </source>
</reference>
<evidence type="ECO:0000313" key="2">
    <source>
        <dbReference type="EMBL" id="VFT86710.1"/>
    </source>
</evidence>
<proteinExistence type="predicted"/>
<gene>
    <name evidence="2" type="primary">Aste57867_9831</name>
    <name evidence="1" type="ORF">As57867_009792</name>
    <name evidence="2" type="ORF">ASTE57867_9831</name>
</gene>
<dbReference type="AlphaFoldDB" id="A0A485KNV4"/>
<evidence type="ECO:0000313" key="1">
    <source>
        <dbReference type="EMBL" id="KAF0699615.1"/>
    </source>
</evidence>
<evidence type="ECO:0000313" key="3">
    <source>
        <dbReference type="Proteomes" id="UP000332933"/>
    </source>
</evidence>
<dbReference type="Proteomes" id="UP000332933">
    <property type="component" value="Unassembled WGS sequence"/>
</dbReference>
<accession>A0A485KNV4</accession>
<sequence length="473" mass="50791">MPGCAARSSGSIPRPLVCGIDDGSGALEPTSPNSISIADACANTTQAATTCTTALMAVYNWSRTYVPPATAHALFVPAHAVQTTVLEMQIDVVQYAQTNGGSLSLIRATLFSPDDPACMLLAWLLAVDWATGLREVVSFQGNQTSLHVLSSYLAPVASSPNCLQVPQTVAYYGQLCLQYTTAMAFGTTGITLGYAVGGARGHIEGLNMVEIHRVGGIVWVGRPLLVLRSIVAILVLATSHVQLNMRGTLTTIQSPSPTGIQWLTTTLAGSETRWLAIVLTDLGLVITQVAGLVVGPLNPNPYSLKSSILGTMVSIALTMANPVQPSLQLARICRAPQMDFQLVCDAGVVQIGSVARTIELVVLTAAVVVGCFVVEKWWYPHFRLPSHKVSFLVPAGGHYLFEKDHWIVHDTLFLDKSSAFMCGLITFSTLRCVYILDTKTLRTHVIPNEFDPTVLSAYPFDRQRIAMAVPLVE</sequence>
<name>A0A485KNV4_9STRA</name>